<reference evidence="1" key="1">
    <citation type="submission" date="2020-11" db="EMBL/GenBank/DDBJ databases">
        <title>Sequencing the genomes of 1000 actinobacteria strains.</title>
        <authorList>
            <person name="Klenk H.-P."/>
        </authorList>
    </citation>
    <scope>NUCLEOTIDE SEQUENCE</scope>
    <source>
        <strain evidence="1">DSM 43175</strain>
    </source>
</reference>
<evidence type="ECO:0000313" key="2">
    <source>
        <dbReference type="Proteomes" id="UP000614047"/>
    </source>
</evidence>
<accession>A0A931DHK9</accession>
<name>A0A931DHK9_9ACTN</name>
<sequence length="43" mass="5103">MERAALRHRTMDGRWVRRPLTDLVDLAEHVVRHSEALEIRPGR</sequence>
<gene>
    <name evidence="1" type="ORF">IW256_005417</name>
</gene>
<keyword evidence="2" id="KW-1185">Reference proteome</keyword>
<protein>
    <submittedName>
        <fullName evidence="1">Uncharacterized protein</fullName>
    </submittedName>
</protein>
<dbReference type="Proteomes" id="UP000614047">
    <property type="component" value="Unassembled WGS sequence"/>
</dbReference>
<dbReference type="AlphaFoldDB" id="A0A931DHK9"/>
<proteinExistence type="predicted"/>
<dbReference type="EMBL" id="JADOUA010000001">
    <property type="protein sequence ID" value="MBG6091304.1"/>
    <property type="molecule type" value="Genomic_DNA"/>
</dbReference>
<dbReference type="RefSeq" id="WP_269217947.1">
    <property type="nucleotide sequence ID" value="NZ_BAABES010000001.1"/>
</dbReference>
<organism evidence="1 2">
    <name type="scientific">Actinomadura viridis</name>
    <dbReference type="NCBI Taxonomy" id="58110"/>
    <lineage>
        <taxon>Bacteria</taxon>
        <taxon>Bacillati</taxon>
        <taxon>Actinomycetota</taxon>
        <taxon>Actinomycetes</taxon>
        <taxon>Streptosporangiales</taxon>
        <taxon>Thermomonosporaceae</taxon>
        <taxon>Actinomadura</taxon>
    </lineage>
</organism>
<evidence type="ECO:0000313" key="1">
    <source>
        <dbReference type="EMBL" id="MBG6091304.1"/>
    </source>
</evidence>
<comment type="caution">
    <text evidence="1">The sequence shown here is derived from an EMBL/GenBank/DDBJ whole genome shotgun (WGS) entry which is preliminary data.</text>
</comment>